<evidence type="ECO:0000256" key="3">
    <source>
        <dbReference type="ARBA" id="ARBA00022771"/>
    </source>
</evidence>
<evidence type="ECO:0000256" key="5">
    <source>
        <dbReference type="ARBA" id="ARBA00022833"/>
    </source>
</evidence>
<dbReference type="Gene3D" id="3.30.710.10">
    <property type="entry name" value="Potassium Channel Kv1.1, Chain A"/>
    <property type="match status" value="1"/>
</dbReference>
<proteinExistence type="predicted"/>
<dbReference type="Pfam" id="PF02135">
    <property type="entry name" value="zf-TAZ"/>
    <property type="match status" value="1"/>
</dbReference>
<feature type="domain" description="BTB" evidence="6">
    <location>
        <begin position="16"/>
        <end position="85"/>
    </location>
</feature>
<dbReference type="InterPro" id="IPR044513">
    <property type="entry name" value="BT1/2/3/4/5"/>
</dbReference>
<dbReference type="GO" id="GO:0009751">
    <property type="term" value="P:response to salicylic acid"/>
    <property type="evidence" value="ECO:0007669"/>
    <property type="project" value="UniProtKB-ARBA"/>
</dbReference>
<reference evidence="7" key="2">
    <citation type="submission" date="2008-12" db="EMBL/GenBank/DDBJ databases">
        <title>Improved gene annotation of the rice (Oryza sativa) genomes.</title>
        <authorList>
            <person name="Wang J."/>
            <person name="Li R."/>
            <person name="Fan W."/>
            <person name="Huang Q."/>
            <person name="Zhang J."/>
            <person name="Zhou Y."/>
            <person name="Hu Y."/>
            <person name="Zi S."/>
            <person name="Li J."/>
            <person name="Ni P."/>
            <person name="Zheng H."/>
            <person name="Zhang Y."/>
            <person name="Zhao M."/>
            <person name="Hao Q."/>
            <person name="McDermott J."/>
            <person name="Samudrala R."/>
            <person name="Kristiansen K."/>
            <person name="Wong G.K.-S."/>
        </authorList>
    </citation>
    <scope>NUCLEOTIDE SEQUENCE</scope>
</reference>
<reference evidence="7" key="1">
    <citation type="journal article" date="2005" name="PLoS Biol.">
        <title>The genomes of Oryza sativa: a history of duplications.</title>
        <authorList>
            <person name="Yu J."/>
            <person name="Wang J."/>
            <person name="Lin W."/>
            <person name="Li S."/>
            <person name="Li H."/>
            <person name="Zhou J."/>
            <person name="Ni P."/>
            <person name="Dong W."/>
            <person name="Hu S."/>
            <person name="Zeng C."/>
            <person name="Zhang J."/>
            <person name="Zhang Y."/>
            <person name="Li R."/>
            <person name="Xu Z."/>
            <person name="Li S."/>
            <person name="Li X."/>
            <person name="Zheng H."/>
            <person name="Cong L."/>
            <person name="Lin L."/>
            <person name="Yin J."/>
            <person name="Geng J."/>
            <person name="Li G."/>
            <person name="Shi J."/>
            <person name="Liu J."/>
            <person name="Lv H."/>
            <person name="Li J."/>
            <person name="Wang J."/>
            <person name="Deng Y."/>
            <person name="Ran L."/>
            <person name="Shi X."/>
            <person name="Wang X."/>
            <person name="Wu Q."/>
            <person name="Li C."/>
            <person name="Ren X."/>
            <person name="Wang J."/>
            <person name="Wang X."/>
            <person name="Li D."/>
            <person name="Liu D."/>
            <person name="Zhang X."/>
            <person name="Ji Z."/>
            <person name="Zhao W."/>
            <person name="Sun Y."/>
            <person name="Zhang Z."/>
            <person name="Bao J."/>
            <person name="Han Y."/>
            <person name="Dong L."/>
            <person name="Ji J."/>
            <person name="Chen P."/>
            <person name="Wu S."/>
            <person name="Liu J."/>
            <person name="Xiao Y."/>
            <person name="Bu D."/>
            <person name="Tan J."/>
            <person name="Yang L."/>
            <person name="Ye C."/>
            <person name="Zhang J."/>
            <person name="Xu J."/>
            <person name="Zhou Y."/>
            <person name="Yu Y."/>
            <person name="Zhang B."/>
            <person name="Zhuang S."/>
            <person name="Wei H."/>
            <person name="Liu B."/>
            <person name="Lei M."/>
            <person name="Yu H."/>
            <person name="Li Y."/>
            <person name="Xu H."/>
            <person name="Wei S."/>
            <person name="He X."/>
            <person name="Fang L."/>
            <person name="Zhang Z."/>
            <person name="Zhang Y."/>
            <person name="Huang X."/>
            <person name="Su Z."/>
            <person name="Tong W."/>
            <person name="Li J."/>
            <person name="Tong Z."/>
            <person name="Li S."/>
            <person name="Ye J."/>
            <person name="Wang L."/>
            <person name="Fang L."/>
            <person name="Lei T."/>
            <person name="Chen C."/>
            <person name="Chen H."/>
            <person name="Xu Z."/>
            <person name="Li H."/>
            <person name="Huang H."/>
            <person name="Zhang F."/>
            <person name="Xu H."/>
            <person name="Li N."/>
            <person name="Zhao C."/>
            <person name="Li S."/>
            <person name="Dong L."/>
            <person name="Huang Y."/>
            <person name="Li L."/>
            <person name="Xi Y."/>
            <person name="Qi Q."/>
            <person name="Li W."/>
            <person name="Zhang B."/>
            <person name="Hu W."/>
            <person name="Zhang Y."/>
            <person name="Tian X."/>
            <person name="Jiao Y."/>
            <person name="Liang X."/>
            <person name="Jin J."/>
            <person name="Gao L."/>
            <person name="Zheng W."/>
            <person name="Hao B."/>
            <person name="Liu S."/>
            <person name="Wang W."/>
            <person name="Yuan L."/>
            <person name="Cao M."/>
            <person name="McDermott J."/>
            <person name="Samudrala R."/>
            <person name="Wang J."/>
            <person name="Wong G.K."/>
            <person name="Yang H."/>
        </authorList>
    </citation>
    <scope>NUCLEOTIDE SEQUENCE [LARGE SCALE GENOMIC DNA]</scope>
</reference>
<evidence type="ECO:0000256" key="1">
    <source>
        <dbReference type="ARBA" id="ARBA00004906"/>
    </source>
</evidence>
<dbReference type="PANTHER" id="PTHR46287">
    <property type="entry name" value="BTB/POZ AND TAZ DOMAIN-CONTAINING PROTEIN 3-RELATED"/>
    <property type="match status" value="1"/>
</dbReference>
<dbReference type="PANTHER" id="PTHR46287:SF20">
    <property type="entry name" value="OS04G0482300 PROTEIN"/>
    <property type="match status" value="1"/>
</dbReference>
<dbReference type="PROSITE" id="PS50097">
    <property type="entry name" value="BTB"/>
    <property type="match status" value="1"/>
</dbReference>
<dbReference type="AlphaFoldDB" id="B9FFS1"/>
<dbReference type="FunFam" id="1.20.1020.10:FF:000004">
    <property type="entry name" value="BTB/POZ and TAZ domain-containing protein 2"/>
    <property type="match status" value="1"/>
</dbReference>
<evidence type="ECO:0000256" key="4">
    <source>
        <dbReference type="ARBA" id="ARBA00022786"/>
    </source>
</evidence>
<keyword evidence="5" id="KW-0862">Zinc</keyword>
<dbReference type="GO" id="GO:0009725">
    <property type="term" value="P:response to hormone"/>
    <property type="evidence" value="ECO:0007669"/>
    <property type="project" value="UniProtKB-ARBA"/>
</dbReference>
<dbReference type="InterPro" id="IPR000197">
    <property type="entry name" value="Znf_TAZ"/>
</dbReference>
<dbReference type="InterPro" id="IPR011333">
    <property type="entry name" value="SKP1/BTB/POZ_sf"/>
</dbReference>
<dbReference type="Pfam" id="PF00651">
    <property type="entry name" value="BTB"/>
    <property type="match status" value="1"/>
</dbReference>
<protein>
    <recommendedName>
        <fullName evidence="6">BTB domain-containing protein</fullName>
    </recommendedName>
</protein>
<dbReference type="Gene3D" id="1.20.1020.10">
    <property type="entry name" value="TAZ domain"/>
    <property type="match status" value="1"/>
</dbReference>
<comment type="pathway">
    <text evidence="1">Protein modification; protein ubiquitination.</text>
</comment>
<dbReference type="GO" id="GO:0006355">
    <property type="term" value="P:regulation of DNA-templated transcription"/>
    <property type="evidence" value="ECO:0007669"/>
    <property type="project" value="UniProtKB-ARBA"/>
</dbReference>
<dbReference type="GO" id="GO:0042542">
    <property type="term" value="P:response to hydrogen peroxide"/>
    <property type="evidence" value="ECO:0007669"/>
    <property type="project" value="UniProtKB-ARBA"/>
</dbReference>
<keyword evidence="2" id="KW-0479">Metal-binding</keyword>
<name>B9FFS1_ORYSJ</name>
<dbReference type="GO" id="GO:0005516">
    <property type="term" value="F:calmodulin binding"/>
    <property type="evidence" value="ECO:0007669"/>
    <property type="project" value="UniProtKB-ARBA"/>
</dbReference>
<dbReference type="InterPro" id="IPR035898">
    <property type="entry name" value="TAZ_dom_sf"/>
</dbReference>
<dbReference type="SMART" id="SM00551">
    <property type="entry name" value="ZnF_TAZ"/>
    <property type="match status" value="1"/>
</dbReference>
<organism evidence="7">
    <name type="scientific">Oryza sativa subsp. japonica</name>
    <name type="common">Rice</name>
    <dbReference type="NCBI Taxonomy" id="39947"/>
    <lineage>
        <taxon>Eukaryota</taxon>
        <taxon>Viridiplantae</taxon>
        <taxon>Streptophyta</taxon>
        <taxon>Embryophyta</taxon>
        <taxon>Tracheophyta</taxon>
        <taxon>Spermatophyta</taxon>
        <taxon>Magnoliopsida</taxon>
        <taxon>Liliopsida</taxon>
        <taxon>Poales</taxon>
        <taxon>Poaceae</taxon>
        <taxon>BOP clade</taxon>
        <taxon>Oryzoideae</taxon>
        <taxon>Oryzeae</taxon>
        <taxon>Oryzinae</taxon>
        <taxon>Oryza</taxon>
        <taxon>Oryza sativa</taxon>
    </lineage>
</organism>
<dbReference type="FunFam" id="3.30.710.10:FF:000174">
    <property type="entry name" value="BTB/POZ and TAZ domain-containing protein 2"/>
    <property type="match status" value="1"/>
</dbReference>
<dbReference type="SUPFAM" id="SSF54695">
    <property type="entry name" value="POZ domain"/>
    <property type="match status" value="1"/>
</dbReference>
<dbReference type="GO" id="GO:0008270">
    <property type="term" value="F:zinc ion binding"/>
    <property type="evidence" value="ECO:0007669"/>
    <property type="project" value="UniProtKB-KW"/>
</dbReference>
<dbReference type="EMBL" id="CM000141">
    <property type="protein sequence ID" value="EEE61205.1"/>
    <property type="molecule type" value="Genomic_DNA"/>
</dbReference>
<dbReference type="SMART" id="SM00225">
    <property type="entry name" value="BTB"/>
    <property type="match status" value="1"/>
</dbReference>
<evidence type="ECO:0000313" key="7">
    <source>
        <dbReference type="EMBL" id="EEE61205.1"/>
    </source>
</evidence>
<gene>
    <name evidence="7" type="ORF">OsJ_15222</name>
</gene>
<sequence>MTQWADLDALRPAVAADVQVVTSDGKSIAAHSFVLGTASPVLERMIERARRGWNAECTIRVLGVSSDAVFAFLQLLYASRVTPEDEEVVTAHGPQLLALSHAYRIGWLKRAAEASVTARLTPEHAVDMLKLARLCDAPRLYLRCARLAAKDFAAVERSSEDADQRRERWARERASREAYRQLGEAMESLEHIFSDDGCSCADADADADTDAPPCRGLRLLMRHYATCGARKAAPGGGCTRCKRMVQLFRLHASVCDRAAPHDDGDRPCRVPLCSHFKGKMRAEKADKTWRLLVKKVTRARAMSRLAAGREREVVPEVVAASWARYSSSGGAARLR</sequence>
<keyword evidence="3" id="KW-0863">Zinc-finger</keyword>
<keyword evidence="4" id="KW-0833">Ubl conjugation pathway</keyword>
<evidence type="ECO:0000256" key="2">
    <source>
        <dbReference type="ARBA" id="ARBA00022723"/>
    </source>
</evidence>
<evidence type="ECO:0000259" key="6">
    <source>
        <dbReference type="PROSITE" id="PS50097"/>
    </source>
</evidence>
<accession>B9FFS1</accession>
<dbReference type="Proteomes" id="UP000007752">
    <property type="component" value="Chromosome 4"/>
</dbReference>
<dbReference type="InterPro" id="IPR000210">
    <property type="entry name" value="BTB/POZ_dom"/>
</dbReference>
<dbReference type="SUPFAM" id="SSF57933">
    <property type="entry name" value="TAZ domain"/>
    <property type="match status" value="1"/>
</dbReference>